<dbReference type="EMBL" id="CP013050">
    <property type="protein sequence ID" value="ALM76079.1"/>
    <property type="molecule type" value="Genomic_DNA"/>
</dbReference>
<evidence type="ECO:0000313" key="3">
    <source>
        <dbReference type="EMBL" id="ALM76079.1"/>
    </source>
</evidence>
<name>A0A0S1XE58_THEBA</name>
<feature type="transmembrane region" description="Helical" evidence="1">
    <location>
        <begin position="105"/>
        <end position="123"/>
    </location>
</feature>
<dbReference type="GeneID" id="26137402"/>
<keyword evidence="1" id="KW-1133">Transmembrane helix</keyword>
<evidence type="ECO:0000259" key="2">
    <source>
        <dbReference type="Pfam" id="PF05763"/>
    </source>
</evidence>
<dbReference type="Proteomes" id="UP000066042">
    <property type="component" value="Chromosome"/>
</dbReference>
<dbReference type="PANTHER" id="PTHR33531">
    <property type="entry name" value="RUBRERYTHRIN SUBFAMILY"/>
    <property type="match status" value="1"/>
</dbReference>
<proteinExistence type="predicted"/>
<feature type="transmembrane region" description="Helical" evidence="1">
    <location>
        <begin position="84"/>
        <end position="99"/>
    </location>
</feature>
<dbReference type="STRING" id="55802.TBCH5v1_2180"/>
<gene>
    <name evidence="3" type="ORF">TBCH5v1_2180</name>
</gene>
<feature type="transmembrane region" description="Helical" evidence="1">
    <location>
        <begin position="6"/>
        <end position="25"/>
    </location>
</feature>
<dbReference type="RefSeq" id="WP_056934531.1">
    <property type="nucleotide sequence ID" value="NZ_CP013050.1"/>
</dbReference>
<feature type="transmembrane region" description="Helical" evidence="1">
    <location>
        <begin position="54"/>
        <end position="72"/>
    </location>
</feature>
<feature type="transmembrane region" description="Helical" evidence="1">
    <location>
        <begin position="128"/>
        <end position="146"/>
    </location>
</feature>
<evidence type="ECO:0000256" key="1">
    <source>
        <dbReference type="SAM" id="Phobius"/>
    </source>
</evidence>
<accession>A0A0S1XE58</accession>
<dbReference type="AlphaFoldDB" id="A0A0S1XE58"/>
<keyword evidence="1" id="KW-0812">Transmembrane</keyword>
<sequence length="320" mass="36711">MISYVRLFLGIAFLSVYALFFYKWHKTRKTSFLPYSLSWLVLSIHYLLDENISMFALFIFSSFMWMGNVELLFELNLMTKHREIGMLGVVPMFIYFLFFSKSRLVVYLLAGIFIIVSSLPLLIKGTKFLRYLGALQAVFGIATAVFPFYSNVLYIHALIAFGIAYISIMEIIDIITLENLLVEAPALLSIEMEPGIIILSNVPDEVLENALVFSREKRDRPGWFWITKVNSSNSIYPTDLAKIVDISVRYMNEMKRLGKKPVIVIDNLEYLILENGFESVLKFLTTLRDHALLTSAFIFVEVDPDALSKKEMGLLKRLTG</sequence>
<dbReference type="PATRIC" id="fig|55802.8.peg.2162"/>
<protein>
    <recommendedName>
        <fullName evidence="2">DUF835 domain-containing protein</fullName>
    </recommendedName>
</protein>
<dbReference type="InterPro" id="IPR008553">
    <property type="entry name" value="DUF835"/>
</dbReference>
<feature type="transmembrane region" description="Helical" evidence="1">
    <location>
        <begin position="152"/>
        <end position="172"/>
    </location>
</feature>
<feature type="domain" description="DUF835" evidence="2">
    <location>
        <begin position="209"/>
        <end position="318"/>
    </location>
</feature>
<dbReference type="Pfam" id="PF05763">
    <property type="entry name" value="DUF835"/>
    <property type="match status" value="1"/>
</dbReference>
<organism evidence="3 4">
    <name type="scientific">Thermococcus barophilus</name>
    <dbReference type="NCBI Taxonomy" id="55802"/>
    <lineage>
        <taxon>Archaea</taxon>
        <taxon>Methanobacteriati</taxon>
        <taxon>Methanobacteriota</taxon>
        <taxon>Thermococci</taxon>
        <taxon>Thermococcales</taxon>
        <taxon>Thermococcaceae</taxon>
        <taxon>Thermococcus</taxon>
    </lineage>
</organism>
<reference evidence="3 4" key="1">
    <citation type="journal article" date="2016" name="Genome Announc.">
        <title>Complete genome sequence of the hyperthermophilic and piezophilic archaeon Thermococcus barophilus Ch5, capable of growth at the expense of hydrogenogenesis from carbon monoxide and formate.</title>
        <authorList>
            <person name="Oger P."/>
            <person name="Sokolova T.G."/>
            <person name="Kozhevnikova D.A."/>
            <person name="Taranov E.A."/>
            <person name="Vannier P."/>
            <person name="Lee H.S."/>
            <person name="Kwon K.K."/>
            <person name="Kang S.G."/>
            <person name="Lee J.H."/>
            <person name="Bonch-Osmolovskaya E.A."/>
            <person name="Lebedinsky A.V."/>
        </authorList>
    </citation>
    <scope>NUCLEOTIDE SEQUENCE [LARGE SCALE GENOMIC DNA]</scope>
    <source>
        <strain evidence="4">Ch5</strain>
    </source>
</reference>
<evidence type="ECO:0000313" key="4">
    <source>
        <dbReference type="Proteomes" id="UP000066042"/>
    </source>
</evidence>
<dbReference type="PANTHER" id="PTHR33531:SF7">
    <property type="entry name" value="HYPOTHETICAL MEMBRANE PROTEIN, CONSERVED"/>
    <property type="match status" value="1"/>
</dbReference>
<feature type="transmembrane region" description="Helical" evidence="1">
    <location>
        <begin position="32"/>
        <end position="48"/>
    </location>
</feature>
<keyword evidence="1" id="KW-0472">Membrane</keyword>